<dbReference type="GO" id="GO:0030246">
    <property type="term" value="F:carbohydrate binding"/>
    <property type="evidence" value="ECO:0007669"/>
    <property type="project" value="UniProtKB-KW"/>
</dbReference>
<proteinExistence type="predicted"/>
<gene>
    <name evidence="3" type="primary">CLEC6A</name>
    <name evidence="3" type="ORF">E2C01_037899</name>
</gene>
<sequence length="168" mass="18796">MGNNSALALLLLLLFFMLPCLPATPITDRVTGECAPPFTAAVGGKCILVSSTSKGSWYVMKDFCETLGGRLLTINTENIHYYVVKYLENNGYTGRDYWIGANNEHADGQYHWLDGSKVKMGTPFWGAMNGHQEPGVATEHCGMLFKGDFYFMHDYRCNEELYPICEAK</sequence>
<dbReference type="AlphaFoldDB" id="A0A5B7FCQ1"/>
<comment type="caution">
    <text evidence="3">The sequence shown here is derived from an EMBL/GenBank/DDBJ whole genome shotgun (WGS) entry which is preliminary data.</text>
</comment>
<evidence type="ECO:0000313" key="3">
    <source>
        <dbReference type="EMBL" id="MPC44232.1"/>
    </source>
</evidence>
<organism evidence="3 4">
    <name type="scientific">Portunus trituberculatus</name>
    <name type="common">Swimming crab</name>
    <name type="synonym">Neptunus trituberculatus</name>
    <dbReference type="NCBI Taxonomy" id="210409"/>
    <lineage>
        <taxon>Eukaryota</taxon>
        <taxon>Metazoa</taxon>
        <taxon>Ecdysozoa</taxon>
        <taxon>Arthropoda</taxon>
        <taxon>Crustacea</taxon>
        <taxon>Multicrustacea</taxon>
        <taxon>Malacostraca</taxon>
        <taxon>Eumalacostraca</taxon>
        <taxon>Eucarida</taxon>
        <taxon>Decapoda</taxon>
        <taxon>Pleocyemata</taxon>
        <taxon>Brachyura</taxon>
        <taxon>Eubrachyura</taxon>
        <taxon>Portunoidea</taxon>
        <taxon>Portunidae</taxon>
        <taxon>Portuninae</taxon>
        <taxon>Portunus</taxon>
    </lineage>
</organism>
<dbReference type="Pfam" id="PF00059">
    <property type="entry name" value="Lectin_C"/>
    <property type="match status" value="1"/>
</dbReference>
<evidence type="ECO:0000259" key="2">
    <source>
        <dbReference type="PROSITE" id="PS50041"/>
    </source>
</evidence>
<dbReference type="InterPro" id="IPR016186">
    <property type="entry name" value="C-type_lectin-like/link_sf"/>
</dbReference>
<dbReference type="PANTHER" id="PTHR22803">
    <property type="entry name" value="MANNOSE, PHOSPHOLIPASE, LECTIN RECEPTOR RELATED"/>
    <property type="match status" value="1"/>
</dbReference>
<feature type="chain" id="PRO_5022865046" evidence="1">
    <location>
        <begin position="23"/>
        <end position="168"/>
    </location>
</feature>
<dbReference type="CDD" id="cd00037">
    <property type="entry name" value="CLECT"/>
    <property type="match status" value="1"/>
</dbReference>
<dbReference type="InterPro" id="IPR050111">
    <property type="entry name" value="C-type_lectin/snaclec_domain"/>
</dbReference>
<accession>A0A5B7FCQ1</accession>
<dbReference type="PROSITE" id="PS50041">
    <property type="entry name" value="C_TYPE_LECTIN_2"/>
    <property type="match status" value="1"/>
</dbReference>
<keyword evidence="1" id="KW-0732">Signal</keyword>
<dbReference type="InterPro" id="IPR001304">
    <property type="entry name" value="C-type_lectin-like"/>
</dbReference>
<keyword evidence="4" id="KW-1185">Reference proteome</keyword>
<feature type="domain" description="C-type lectin" evidence="2">
    <location>
        <begin position="42"/>
        <end position="166"/>
    </location>
</feature>
<evidence type="ECO:0000313" key="4">
    <source>
        <dbReference type="Proteomes" id="UP000324222"/>
    </source>
</evidence>
<dbReference type="Proteomes" id="UP000324222">
    <property type="component" value="Unassembled WGS sequence"/>
</dbReference>
<reference evidence="3 4" key="1">
    <citation type="submission" date="2019-05" db="EMBL/GenBank/DDBJ databases">
        <title>Another draft genome of Portunus trituberculatus and its Hox gene families provides insights of decapod evolution.</title>
        <authorList>
            <person name="Jeong J.-H."/>
            <person name="Song I."/>
            <person name="Kim S."/>
            <person name="Choi T."/>
            <person name="Kim D."/>
            <person name="Ryu S."/>
            <person name="Kim W."/>
        </authorList>
    </citation>
    <scope>NUCLEOTIDE SEQUENCE [LARGE SCALE GENOMIC DNA]</scope>
    <source>
        <tissue evidence="3">Muscle</tissue>
    </source>
</reference>
<protein>
    <submittedName>
        <fullName evidence="3">C-type lectin domain family 6 member A</fullName>
    </submittedName>
</protein>
<name>A0A5B7FCQ1_PORTR</name>
<dbReference type="InterPro" id="IPR016187">
    <property type="entry name" value="CTDL_fold"/>
</dbReference>
<dbReference type="EMBL" id="VSRR010006188">
    <property type="protein sequence ID" value="MPC44232.1"/>
    <property type="molecule type" value="Genomic_DNA"/>
</dbReference>
<evidence type="ECO:0000256" key="1">
    <source>
        <dbReference type="SAM" id="SignalP"/>
    </source>
</evidence>
<dbReference type="SMART" id="SM00034">
    <property type="entry name" value="CLECT"/>
    <property type="match status" value="1"/>
</dbReference>
<feature type="signal peptide" evidence="1">
    <location>
        <begin position="1"/>
        <end position="22"/>
    </location>
</feature>
<dbReference type="OrthoDB" id="6339005at2759"/>
<dbReference type="Gene3D" id="3.10.100.10">
    <property type="entry name" value="Mannose-Binding Protein A, subunit A"/>
    <property type="match status" value="1"/>
</dbReference>
<keyword evidence="3" id="KW-0430">Lectin</keyword>
<dbReference type="SUPFAM" id="SSF56436">
    <property type="entry name" value="C-type lectin-like"/>
    <property type="match status" value="1"/>
</dbReference>